<dbReference type="SUPFAM" id="SSF58014">
    <property type="entry name" value="Coiled-coil domain of nucleotide exchange factor GrpE"/>
    <property type="match status" value="1"/>
</dbReference>
<evidence type="ECO:0000256" key="10">
    <source>
        <dbReference type="HAMAP-Rule" id="MF_01151"/>
    </source>
</evidence>
<evidence type="ECO:0000256" key="12">
    <source>
        <dbReference type="RuleBase" id="RU004478"/>
    </source>
</evidence>
<dbReference type="GO" id="GO:0005829">
    <property type="term" value="C:cytosol"/>
    <property type="evidence" value="ECO:0007669"/>
    <property type="project" value="TreeGrafter"/>
</dbReference>
<evidence type="ECO:0000256" key="14">
    <source>
        <dbReference type="SAM" id="MobiDB-lite"/>
    </source>
</evidence>
<dbReference type="Gene3D" id="3.90.20.20">
    <property type="match status" value="1"/>
</dbReference>
<dbReference type="Gene3D" id="2.30.22.10">
    <property type="entry name" value="Head domain of nucleotide exchange factor GrpE"/>
    <property type="match status" value="1"/>
</dbReference>
<feature type="coiled-coil region" evidence="13">
    <location>
        <begin position="82"/>
        <end position="123"/>
    </location>
</feature>
<dbReference type="GO" id="GO:0006457">
    <property type="term" value="P:protein folding"/>
    <property type="evidence" value="ECO:0007669"/>
    <property type="project" value="InterPro"/>
</dbReference>
<evidence type="ECO:0000313" key="17">
    <source>
        <dbReference type="EMBL" id="VFK60819.1"/>
    </source>
</evidence>
<evidence type="ECO:0000256" key="6">
    <source>
        <dbReference type="ARBA" id="ARBA00023186"/>
    </source>
</evidence>
<dbReference type="SUPFAM" id="SSF51064">
    <property type="entry name" value="Head domain of nucleotide exchange factor GrpE"/>
    <property type="match status" value="1"/>
</dbReference>
<feature type="compositionally biased region" description="Basic and acidic residues" evidence="14">
    <location>
        <begin position="1"/>
        <end position="14"/>
    </location>
</feature>
<gene>
    <name evidence="10" type="primary">grpE</name>
    <name evidence="16" type="ORF">BECKTC1821D_GA0114238_106812</name>
    <name evidence="15" type="ORF">BECKTC1821E_GA0114239_104910</name>
    <name evidence="17" type="ORF">BECKTC1821F_GA0114240_105010</name>
</gene>
<evidence type="ECO:0000256" key="4">
    <source>
        <dbReference type="ARBA" id="ARBA00022490"/>
    </source>
</evidence>
<dbReference type="AlphaFoldDB" id="A0A451A441"/>
<keyword evidence="5 10" id="KW-0346">Stress response</keyword>
<dbReference type="NCBIfam" id="NF010738">
    <property type="entry name" value="PRK14140.1"/>
    <property type="match status" value="1"/>
</dbReference>
<dbReference type="PROSITE" id="PS01071">
    <property type="entry name" value="GRPE"/>
    <property type="match status" value="1"/>
</dbReference>
<dbReference type="HAMAP" id="MF_01151">
    <property type="entry name" value="GrpE"/>
    <property type="match status" value="1"/>
</dbReference>
<comment type="subunit">
    <text evidence="3 10">Homodimer.</text>
</comment>
<keyword evidence="6 10" id="KW-0143">Chaperone</keyword>
<dbReference type="EMBL" id="CAADFS010000068">
    <property type="protein sequence ID" value="VFK49100.1"/>
    <property type="molecule type" value="Genomic_DNA"/>
</dbReference>
<dbReference type="Pfam" id="PF01025">
    <property type="entry name" value="GrpE"/>
    <property type="match status" value="1"/>
</dbReference>
<comment type="similarity">
    <text evidence="2 10 12">Belongs to the GrpE family.</text>
</comment>
<reference evidence="17" key="1">
    <citation type="submission" date="2019-02" db="EMBL/GenBank/DDBJ databases">
        <authorList>
            <person name="Gruber-Vodicka R. H."/>
            <person name="Seah K. B. B."/>
        </authorList>
    </citation>
    <scope>NUCLEOTIDE SEQUENCE</scope>
    <source>
        <strain evidence="16">BECK_BZ123</strain>
        <strain evidence="15">BECK_BZ125</strain>
        <strain evidence="17">BECK_BZ126</strain>
    </source>
</reference>
<keyword evidence="4 10" id="KW-0963">Cytoplasm</keyword>
<evidence type="ECO:0000256" key="7">
    <source>
        <dbReference type="ARBA" id="ARBA00053401"/>
    </source>
</evidence>
<dbReference type="InterPro" id="IPR000740">
    <property type="entry name" value="GrpE"/>
</dbReference>
<dbReference type="InterPro" id="IPR009012">
    <property type="entry name" value="GrpE_head"/>
</dbReference>
<evidence type="ECO:0000256" key="1">
    <source>
        <dbReference type="ARBA" id="ARBA00004496"/>
    </source>
</evidence>
<feature type="region of interest" description="Disordered" evidence="14">
    <location>
        <begin position="184"/>
        <end position="208"/>
    </location>
</feature>
<dbReference type="GO" id="GO:0051087">
    <property type="term" value="F:protein-folding chaperone binding"/>
    <property type="evidence" value="ECO:0007669"/>
    <property type="project" value="InterPro"/>
</dbReference>
<name>A0A451A441_9GAMM</name>
<organism evidence="17">
    <name type="scientific">Candidatus Kentrum sp. TC</name>
    <dbReference type="NCBI Taxonomy" id="2126339"/>
    <lineage>
        <taxon>Bacteria</taxon>
        <taxon>Pseudomonadati</taxon>
        <taxon>Pseudomonadota</taxon>
        <taxon>Gammaproteobacteria</taxon>
        <taxon>Candidatus Kentrum</taxon>
    </lineage>
</organism>
<evidence type="ECO:0000256" key="9">
    <source>
        <dbReference type="ARBA" id="ARBA00076414"/>
    </source>
</evidence>
<sequence>MVLDQHIPREHQDQEIPAEQAPSPDRTSSETPSPEKPITDEPSEAEDIPDDAPEMTDPPKQEIEDSDESTSSANDTTDDSVFDDLANRLMVAERKAEEHRDNALRLQAEMENLRKRSAREVENAHKYGLDRFISELLPVKDSLELGIVAACGENADMVAIREGMELTLKMFGNAMGKFGVEEVSPSQGERFDPGRHQAMSVQEDEEKESGTISMVMQKGYLLNGRLVRPAMVIVTK</sequence>
<evidence type="ECO:0000313" key="15">
    <source>
        <dbReference type="EMBL" id="VFK45473.1"/>
    </source>
</evidence>
<evidence type="ECO:0000256" key="11">
    <source>
        <dbReference type="RuleBase" id="RU000639"/>
    </source>
</evidence>
<accession>A0A451A441</accession>
<dbReference type="EMBL" id="CAADFW010000050">
    <property type="protein sequence ID" value="VFK60819.1"/>
    <property type="molecule type" value="Genomic_DNA"/>
</dbReference>
<evidence type="ECO:0000256" key="8">
    <source>
        <dbReference type="ARBA" id="ARBA00072274"/>
    </source>
</evidence>
<keyword evidence="13" id="KW-0175">Coiled coil</keyword>
<feature type="region of interest" description="Disordered" evidence="14">
    <location>
        <begin position="1"/>
        <end position="82"/>
    </location>
</feature>
<evidence type="ECO:0000256" key="3">
    <source>
        <dbReference type="ARBA" id="ARBA00011738"/>
    </source>
</evidence>
<comment type="subcellular location">
    <subcellularLocation>
        <location evidence="1 10">Cytoplasm</location>
    </subcellularLocation>
</comment>
<dbReference type="NCBIfam" id="NF010748">
    <property type="entry name" value="PRK14150.1"/>
    <property type="match status" value="1"/>
</dbReference>
<dbReference type="FunFam" id="2.30.22.10:FF:000001">
    <property type="entry name" value="Protein GrpE"/>
    <property type="match status" value="1"/>
</dbReference>
<dbReference type="GO" id="GO:0051082">
    <property type="term" value="F:unfolded protein binding"/>
    <property type="evidence" value="ECO:0007669"/>
    <property type="project" value="TreeGrafter"/>
</dbReference>
<dbReference type="PRINTS" id="PR00773">
    <property type="entry name" value="GRPEPROTEIN"/>
</dbReference>
<comment type="function">
    <text evidence="7 10 11">Participates actively in the response to hyperosmotic and heat shock by preventing the aggregation of stress-denatured proteins, in association with DnaK and GrpE. It is the nucleotide exchange factor for DnaK and may function as a thermosensor. Unfolded proteins bind initially to DnaJ; upon interaction with the DnaJ-bound protein, DnaK hydrolyzes its bound ATP, resulting in the formation of a stable complex. GrpE releases ADP from DnaK; ATP binding to DnaK triggers the release of the substrate protein, thus completing the reaction cycle. Several rounds of ATP-dependent interactions between DnaJ, DnaK and GrpE are required for fully efficient folding.</text>
</comment>
<dbReference type="PANTHER" id="PTHR21237:SF23">
    <property type="entry name" value="GRPE PROTEIN HOMOLOG, MITOCHONDRIAL"/>
    <property type="match status" value="1"/>
</dbReference>
<feature type="compositionally biased region" description="Acidic residues" evidence="14">
    <location>
        <begin position="41"/>
        <end position="54"/>
    </location>
</feature>
<evidence type="ECO:0000256" key="5">
    <source>
        <dbReference type="ARBA" id="ARBA00023016"/>
    </source>
</evidence>
<evidence type="ECO:0000313" key="16">
    <source>
        <dbReference type="EMBL" id="VFK49100.1"/>
    </source>
</evidence>
<protein>
    <recommendedName>
        <fullName evidence="8 10">Protein GrpE</fullName>
    </recommendedName>
    <alternativeName>
        <fullName evidence="9 10">HSP-70 cofactor</fullName>
    </alternativeName>
</protein>
<evidence type="ECO:0000256" key="13">
    <source>
        <dbReference type="SAM" id="Coils"/>
    </source>
</evidence>
<proteinExistence type="inferred from homology"/>
<dbReference type="GO" id="GO:0000774">
    <property type="term" value="F:adenyl-nucleotide exchange factor activity"/>
    <property type="evidence" value="ECO:0007669"/>
    <property type="project" value="InterPro"/>
</dbReference>
<dbReference type="PANTHER" id="PTHR21237">
    <property type="entry name" value="GRPE PROTEIN"/>
    <property type="match status" value="1"/>
</dbReference>
<dbReference type="CDD" id="cd00446">
    <property type="entry name" value="GrpE"/>
    <property type="match status" value="1"/>
</dbReference>
<dbReference type="InterPro" id="IPR013805">
    <property type="entry name" value="GrpE_CC"/>
</dbReference>
<dbReference type="GO" id="GO:0042803">
    <property type="term" value="F:protein homodimerization activity"/>
    <property type="evidence" value="ECO:0007669"/>
    <property type="project" value="InterPro"/>
</dbReference>
<dbReference type="EMBL" id="CAADFT010000049">
    <property type="protein sequence ID" value="VFK45473.1"/>
    <property type="molecule type" value="Genomic_DNA"/>
</dbReference>
<evidence type="ECO:0000256" key="2">
    <source>
        <dbReference type="ARBA" id="ARBA00009054"/>
    </source>
</evidence>
<dbReference type="NCBIfam" id="NF010737">
    <property type="entry name" value="PRK14139.1"/>
    <property type="match status" value="1"/>
</dbReference>